<name>A0A2P2QN13_RHIMU</name>
<proteinExistence type="predicted"/>
<dbReference type="EMBL" id="GGEC01087821">
    <property type="protein sequence ID" value="MBX68305.1"/>
    <property type="molecule type" value="Transcribed_RNA"/>
</dbReference>
<protein>
    <submittedName>
        <fullName evidence="1">Uncharacterized protein</fullName>
    </submittedName>
</protein>
<reference evidence="1" key="1">
    <citation type="submission" date="2018-02" db="EMBL/GenBank/DDBJ databases">
        <title>Rhizophora mucronata_Transcriptome.</title>
        <authorList>
            <person name="Meera S.P."/>
            <person name="Sreeshan A."/>
            <person name="Augustine A."/>
        </authorList>
    </citation>
    <scope>NUCLEOTIDE SEQUENCE</scope>
    <source>
        <tissue evidence="1">Leaf</tissue>
    </source>
</reference>
<organism evidence="1">
    <name type="scientific">Rhizophora mucronata</name>
    <name type="common">Asiatic mangrove</name>
    <dbReference type="NCBI Taxonomy" id="61149"/>
    <lineage>
        <taxon>Eukaryota</taxon>
        <taxon>Viridiplantae</taxon>
        <taxon>Streptophyta</taxon>
        <taxon>Embryophyta</taxon>
        <taxon>Tracheophyta</taxon>
        <taxon>Spermatophyta</taxon>
        <taxon>Magnoliopsida</taxon>
        <taxon>eudicotyledons</taxon>
        <taxon>Gunneridae</taxon>
        <taxon>Pentapetalae</taxon>
        <taxon>rosids</taxon>
        <taxon>fabids</taxon>
        <taxon>Malpighiales</taxon>
        <taxon>Rhizophoraceae</taxon>
        <taxon>Rhizophora</taxon>
    </lineage>
</organism>
<evidence type="ECO:0000313" key="1">
    <source>
        <dbReference type="EMBL" id="MBX68305.1"/>
    </source>
</evidence>
<sequence length="15" mass="1744">MKKGKENHSLKSKTK</sequence>
<accession>A0A2P2QN13</accession>